<accession>A0ABQ3L342</accession>
<name>A0ABQ3L342_9PSEU</name>
<dbReference type="Proteomes" id="UP000635387">
    <property type="component" value="Unassembled WGS sequence"/>
</dbReference>
<sequence>MDDLSNRVGRLDAEADYAARTFDHANSRFTQAHEKQEECEHLRTAALALNALGNIRLAQSMLLNRCNS</sequence>
<protein>
    <submittedName>
        <fullName evidence="1">Uncharacterized protein</fullName>
    </submittedName>
</protein>
<gene>
    <name evidence="1" type="ORF">GCM10017790_00970</name>
</gene>
<comment type="caution">
    <text evidence="1">The sequence shown here is derived from an EMBL/GenBank/DDBJ whole genome shotgun (WGS) entry which is preliminary data.</text>
</comment>
<evidence type="ECO:0000313" key="1">
    <source>
        <dbReference type="EMBL" id="GHH01203.1"/>
    </source>
</evidence>
<reference evidence="2" key="1">
    <citation type="journal article" date="2019" name="Int. J. Syst. Evol. Microbiol.">
        <title>The Global Catalogue of Microorganisms (GCM) 10K type strain sequencing project: providing services to taxonomists for standard genome sequencing and annotation.</title>
        <authorList>
            <consortium name="The Broad Institute Genomics Platform"/>
            <consortium name="The Broad Institute Genome Sequencing Center for Infectious Disease"/>
            <person name="Wu L."/>
            <person name="Ma J."/>
        </authorList>
    </citation>
    <scope>NUCLEOTIDE SEQUENCE [LARGE SCALE GENOMIC DNA]</scope>
    <source>
        <strain evidence="2">CGMCC 4.7683</strain>
    </source>
</reference>
<keyword evidence="2" id="KW-1185">Reference proteome</keyword>
<evidence type="ECO:0000313" key="2">
    <source>
        <dbReference type="Proteomes" id="UP000635387"/>
    </source>
</evidence>
<organism evidence="1 2">
    <name type="scientific">Amycolatopsis oliviviridis</name>
    <dbReference type="NCBI Taxonomy" id="1471590"/>
    <lineage>
        <taxon>Bacteria</taxon>
        <taxon>Bacillati</taxon>
        <taxon>Actinomycetota</taxon>
        <taxon>Actinomycetes</taxon>
        <taxon>Pseudonocardiales</taxon>
        <taxon>Pseudonocardiaceae</taxon>
        <taxon>Amycolatopsis</taxon>
    </lineage>
</organism>
<proteinExistence type="predicted"/>
<dbReference type="EMBL" id="BNAY01000001">
    <property type="protein sequence ID" value="GHH01203.1"/>
    <property type="molecule type" value="Genomic_DNA"/>
</dbReference>